<accession>A0A0D3L263</accession>
<feature type="chain" id="PRO_5044292009" evidence="2">
    <location>
        <begin position="22"/>
        <end position="499"/>
    </location>
</feature>
<dbReference type="KEGG" id="ehx:EMIHUDRAFT_194815"/>
<evidence type="ECO:0000313" key="4">
    <source>
        <dbReference type="Proteomes" id="UP000013827"/>
    </source>
</evidence>
<dbReference type="GO" id="GO:0004566">
    <property type="term" value="F:beta-glucuronidase activity"/>
    <property type="evidence" value="ECO:0007669"/>
    <property type="project" value="TreeGrafter"/>
</dbReference>
<dbReference type="PANTHER" id="PTHR14363:SF17">
    <property type="entry name" value="HEPARANASE-LIKE PROTEIN 3"/>
    <property type="match status" value="1"/>
</dbReference>
<dbReference type="EnsemblProtists" id="EOD42098">
    <property type="protein sequence ID" value="EOD42098"/>
    <property type="gene ID" value="EMIHUDRAFT_194815"/>
</dbReference>
<dbReference type="AlphaFoldDB" id="A0A0D3L263"/>
<comment type="similarity">
    <text evidence="1">Belongs to the glycosyl hydrolase 79 family.</text>
</comment>
<dbReference type="PaxDb" id="2903-EOD42098"/>
<evidence type="ECO:0000256" key="1">
    <source>
        <dbReference type="ARBA" id="ARBA00009800"/>
    </source>
</evidence>
<dbReference type="eggNOG" id="ENOG502QQST">
    <property type="taxonomic scope" value="Eukaryota"/>
</dbReference>
<dbReference type="SUPFAM" id="SSF51445">
    <property type="entry name" value="(Trans)glycosidases"/>
    <property type="match status" value="1"/>
</dbReference>
<protein>
    <submittedName>
        <fullName evidence="3">Uncharacterized protein</fullName>
    </submittedName>
</protein>
<keyword evidence="2" id="KW-0732">Signal</keyword>
<dbReference type="PANTHER" id="PTHR14363">
    <property type="entry name" value="HEPARANASE-RELATED"/>
    <property type="match status" value="1"/>
</dbReference>
<evidence type="ECO:0000256" key="2">
    <source>
        <dbReference type="SAM" id="SignalP"/>
    </source>
</evidence>
<dbReference type="STRING" id="2903.R1E3A5"/>
<evidence type="ECO:0000313" key="3">
    <source>
        <dbReference type="EnsemblProtists" id="EOD42098"/>
    </source>
</evidence>
<dbReference type="GO" id="GO:0016020">
    <property type="term" value="C:membrane"/>
    <property type="evidence" value="ECO:0007669"/>
    <property type="project" value="InterPro"/>
</dbReference>
<dbReference type="InterPro" id="IPR005199">
    <property type="entry name" value="Glyco_hydro_79"/>
</dbReference>
<dbReference type="GeneID" id="17287368"/>
<dbReference type="InterPro" id="IPR017853">
    <property type="entry name" value="GH"/>
</dbReference>
<name>A0A0D3L263_EMIH1</name>
<dbReference type="Proteomes" id="UP000013827">
    <property type="component" value="Unassembled WGS sequence"/>
</dbReference>
<keyword evidence="4" id="KW-1185">Reference proteome</keyword>
<dbReference type="RefSeq" id="XP_005794527.1">
    <property type="nucleotide sequence ID" value="XM_005794470.1"/>
</dbReference>
<sequence length="499" mass="52264">MGCATLAFQLLLAHIAGLGGSASGGGAEAKRPPSRIPPPSRLPVRLRLVQSEAVSRTRDTSTCVSLDWWPAEKCDYGSCPWTNSSLLTADLSDPLLGSAIAALAPLHLRVGGSLADQVSFALSREDGCPPFAVDVTRRIGFTGGCLRLSRWLEVLSFCERLGCGVLFSVNALRGRTRDECQPAALPAKDARPPCCSSYSGAWDSSNLLALLRATAAAGKRNELAGDAGIEAHLSAAEYARDLLSLRREVARSLDPKKLDSAAAARVINASSSGLVAPAVSESGGAYNSGQRGVTDGFVSSFWFNDLLGALARHGHAFGCRQAILGGHYALLDLRRRQPAPDFYSLLLWRRLMSPKSLRVVKLKRVLRAASGLAAAPLLNISSAEPDGAEEEESGGNHRAGITAPLLRAYAHCARSSPGHAAHAASGDDSPTLNAWGGVAVLLLNLAPSITHGVGLAGLARTDAPPPRLDFLLTPTRAGLRAPRVALNGDTSSSRPAHAP</sequence>
<reference evidence="4" key="1">
    <citation type="journal article" date="2013" name="Nature">
        <title>Pan genome of the phytoplankton Emiliania underpins its global distribution.</title>
        <authorList>
            <person name="Read B.A."/>
            <person name="Kegel J."/>
            <person name="Klute M.J."/>
            <person name="Kuo A."/>
            <person name="Lefebvre S.C."/>
            <person name="Maumus F."/>
            <person name="Mayer C."/>
            <person name="Miller J."/>
            <person name="Monier A."/>
            <person name="Salamov A."/>
            <person name="Young J."/>
            <person name="Aguilar M."/>
            <person name="Claverie J.M."/>
            <person name="Frickenhaus S."/>
            <person name="Gonzalez K."/>
            <person name="Herman E.K."/>
            <person name="Lin Y.C."/>
            <person name="Napier J."/>
            <person name="Ogata H."/>
            <person name="Sarno A.F."/>
            <person name="Shmutz J."/>
            <person name="Schroeder D."/>
            <person name="de Vargas C."/>
            <person name="Verret F."/>
            <person name="von Dassow P."/>
            <person name="Valentin K."/>
            <person name="Van de Peer Y."/>
            <person name="Wheeler G."/>
            <person name="Dacks J.B."/>
            <person name="Delwiche C.F."/>
            <person name="Dyhrman S.T."/>
            <person name="Glockner G."/>
            <person name="John U."/>
            <person name="Richards T."/>
            <person name="Worden A.Z."/>
            <person name="Zhang X."/>
            <person name="Grigoriev I.V."/>
            <person name="Allen A.E."/>
            <person name="Bidle K."/>
            <person name="Borodovsky M."/>
            <person name="Bowler C."/>
            <person name="Brownlee C."/>
            <person name="Cock J.M."/>
            <person name="Elias M."/>
            <person name="Gladyshev V.N."/>
            <person name="Groth M."/>
            <person name="Guda C."/>
            <person name="Hadaegh A."/>
            <person name="Iglesias-Rodriguez M.D."/>
            <person name="Jenkins J."/>
            <person name="Jones B.M."/>
            <person name="Lawson T."/>
            <person name="Leese F."/>
            <person name="Lindquist E."/>
            <person name="Lobanov A."/>
            <person name="Lomsadze A."/>
            <person name="Malik S.B."/>
            <person name="Marsh M.E."/>
            <person name="Mackinder L."/>
            <person name="Mock T."/>
            <person name="Mueller-Roeber B."/>
            <person name="Pagarete A."/>
            <person name="Parker M."/>
            <person name="Probert I."/>
            <person name="Quesneville H."/>
            <person name="Raines C."/>
            <person name="Rensing S.A."/>
            <person name="Riano-Pachon D.M."/>
            <person name="Richier S."/>
            <person name="Rokitta S."/>
            <person name="Shiraiwa Y."/>
            <person name="Soanes D.M."/>
            <person name="van der Giezen M."/>
            <person name="Wahlund T.M."/>
            <person name="Williams B."/>
            <person name="Wilson W."/>
            <person name="Wolfe G."/>
            <person name="Wurch L.L."/>
        </authorList>
    </citation>
    <scope>NUCLEOTIDE SEQUENCE</scope>
</reference>
<dbReference type="HOGENOM" id="CLU_021823_3_0_1"/>
<dbReference type="Pfam" id="PF03662">
    <property type="entry name" value="Glyco_hydro_79n"/>
    <property type="match status" value="2"/>
</dbReference>
<dbReference type="Gene3D" id="3.20.20.80">
    <property type="entry name" value="Glycosidases"/>
    <property type="match status" value="2"/>
</dbReference>
<organism evidence="3 4">
    <name type="scientific">Emiliania huxleyi (strain CCMP1516)</name>
    <dbReference type="NCBI Taxonomy" id="280463"/>
    <lineage>
        <taxon>Eukaryota</taxon>
        <taxon>Haptista</taxon>
        <taxon>Haptophyta</taxon>
        <taxon>Prymnesiophyceae</taxon>
        <taxon>Isochrysidales</taxon>
        <taxon>Noelaerhabdaceae</taxon>
        <taxon>Emiliania</taxon>
    </lineage>
</organism>
<reference evidence="3" key="2">
    <citation type="submission" date="2024-10" db="UniProtKB">
        <authorList>
            <consortium name="EnsemblProtists"/>
        </authorList>
    </citation>
    <scope>IDENTIFICATION</scope>
</reference>
<feature type="signal peptide" evidence="2">
    <location>
        <begin position="1"/>
        <end position="21"/>
    </location>
</feature>
<proteinExistence type="inferred from homology"/>